<dbReference type="SUPFAM" id="SSF53448">
    <property type="entry name" value="Nucleotide-diphospho-sugar transferases"/>
    <property type="match status" value="1"/>
</dbReference>
<dbReference type="Proteomes" id="UP000006055">
    <property type="component" value="Chromosome"/>
</dbReference>
<accession>I4CE43</accession>
<gene>
    <name evidence="2" type="ordered locus">Desti_5239</name>
</gene>
<protein>
    <submittedName>
        <fullName evidence="2">Putative MobA-like protein</fullName>
    </submittedName>
</protein>
<organism evidence="2 3">
    <name type="scientific">Desulfomonile tiedjei (strain ATCC 49306 / DSM 6799 / DCB-1)</name>
    <dbReference type="NCBI Taxonomy" id="706587"/>
    <lineage>
        <taxon>Bacteria</taxon>
        <taxon>Pseudomonadati</taxon>
        <taxon>Thermodesulfobacteriota</taxon>
        <taxon>Desulfomonilia</taxon>
        <taxon>Desulfomonilales</taxon>
        <taxon>Desulfomonilaceae</taxon>
        <taxon>Desulfomonile</taxon>
    </lineage>
</organism>
<sequence length="213" mass="23237">MVSNEEKRSPVKIVGIILAAGLSNRFGSSKLSQQVSGLPIVSHVLIAALKSELDRVVLVVNPATRDIAVPQEFLSTEKLIKVENRQPQLGMSSSMKTGLVHVTKETTAALILLGDQPGITCSAIDRMIGASRLHKEKIVIPTIDGRRTTPVLFPARLFPELLSVSGDVGGREVIMRYPEMTIQVELADVYDDSDVDTPEDLEKMRRAALERIG</sequence>
<dbReference type="KEGG" id="dti:Desti_5239"/>
<dbReference type="CDD" id="cd04182">
    <property type="entry name" value="GT_2_like_f"/>
    <property type="match status" value="1"/>
</dbReference>
<dbReference type="Pfam" id="PF12804">
    <property type="entry name" value="NTP_transf_3"/>
    <property type="match status" value="1"/>
</dbReference>
<name>I4CE43_DESTA</name>
<dbReference type="eggNOG" id="COG2068">
    <property type="taxonomic scope" value="Bacteria"/>
</dbReference>
<proteinExistence type="predicted"/>
<dbReference type="PANTHER" id="PTHR43777">
    <property type="entry name" value="MOLYBDENUM COFACTOR CYTIDYLYLTRANSFERASE"/>
    <property type="match status" value="1"/>
</dbReference>
<evidence type="ECO:0000313" key="2">
    <source>
        <dbReference type="EMBL" id="AFM27834.1"/>
    </source>
</evidence>
<reference evidence="3" key="1">
    <citation type="submission" date="2012-06" db="EMBL/GenBank/DDBJ databases">
        <title>Complete sequence of chromosome of Desulfomonile tiedjei DSM 6799.</title>
        <authorList>
            <person name="Lucas S."/>
            <person name="Copeland A."/>
            <person name="Lapidus A."/>
            <person name="Glavina del Rio T."/>
            <person name="Dalin E."/>
            <person name="Tice H."/>
            <person name="Bruce D."/>
            <person name="Goodwin L."/>
            <person name="Pitluck S."/>
            <person name="Peters L."/>
            <person name="Ovchinnikova G."/>
            <person name="Zeytun A."/>
            <person name="Lu M."/>
            <person name="Kyrpides N."/>
            <person name="Mavromatis K."/>
            <person name="Ivanova N."/>
            <person name="Brettin T."/>
            <person name="Detter J.C."/>
            <person name="Han C."/>
            <person name="Larimer F."/>
            <person name="Land M."/>
            <person name="Hauser L."/>
            <person name="Markowitz V."/>
            <person name="Cheng J.-F."/>
            <person name="Hugenholtz P."/>
            <person name="Woyke T."/>
            <person name="Wu D."/>
            <person name="Spring S."/>
            <person name="Schroeder M."/>
            <person name="Brambilla E."/>
            <person name="Klenk H.-P."/>
            <person name="Eisen J.A."/>
        </authorList>
    </citation>
    <scope>NUCLEOTIDE SEQUENCE [LARGE SCALE GENOMIC DNA]</scope>
    <source>
        <strain evidence="3">ATCC 49306 / DSM 6799 / DCB-1</strain>
    </source>
</reference>
<dbReference type="Gene3D" id="3.90.550.10">
    <property type="entry name" value="Spore Coat Polysaccharide Biosynthesis Protein SpsA, Chain A"/>
    <property type="match status" value="1"/>
</dbReference>
<dbReference type="AlphaFoldDB" id="I4CE43"/>
<evidence type="ECO:0000259" key="1">
    <source>
        <dbReference type="Pfam" id="PF12804"/>
    </source>
</evidence>
<dbReference type="GO" id="GO:0016779">
    <property type="term" value="F:nucleotidyltransferase activity"/>
    <property type="evidence" value="ECO:0007669"/>
    <property type="project" value="UniProtKB-ARBA"/>
</dbReference>
<dbReference type="EMBL" id="CP003360">
    <property type="protein sequence ID" value="AFM27834.1"/>
    <property type="molecule type" value="Genomic_DNA"/>
</dbReference>
<dbReference type="InterPro" id="IPR025877">
    <property type="entry name" value="MobA-like_NTP_Trfase"/>
</dbReference>
<dbReference type="STRING" id="706587.Desti_5239"/>
<dbReference type="PANTHER" id="PTHR43777:SF1">
    <property type="entry name" value="MOLYBDENUM COFACTOR CYTIDYLYLTRANSFERASE"/>
    <property type="match status" value="1"/>
</dbReference>
<feature type="domain" description="MobA-like NTP transferase" evidence="1">
    <location>
        <begin position="15"/>
        <end position="177"/>
    </location>
</feature>
<dbReference type="HOGENOM" id="CLU_061980_4_0_7"/>
<dbReference type="InterPro" id="IPR029044">
    <property type="entry name" value="Nucleotide-diphossugar_trans"/>
</dbReference>
<keyword evidence="3" id="KW-1185">Reference proteome</keyword>
<evidence type="ECO:0000313" key="3">
    <source>
        <dbReference type="Proteomes" id="UP000006055"/>
    </source>
</evidence>